<dbReference type="PANTHER" id="PTHR43684">
    <property type="match status" value="1"/>
</dbReference>
<comment type="subcellular location">
    <subcellularLocation>
        <location evidence="1">Peroxisome</location>
    </subcellularLocation>
</comment>
<dbReference type="SUPFAM" id="SSF52096">
    <property type="entry name" value="ClpP/crotonase"/>
    <property type="match status" value="1"/>
</dbReference>
<dbReference type="InterPro" id="IPR051053">
    <property type="entry name" value="ECH/Chromodomain_protein"/>
</dbReference>
<dbReference type="GeneID" id="61304494"/>
<dbReference type="EMBL" id="QJJV01000016">
    <property type="protein sequence ID" value="PXX12658.1"/>
    <property type="molecule type" value="Genomic_DNA"/>
</dbReference>
<protein>
    <submittedName>
        <fullName evidence="4">Enoyl-CoA hydratase</fullName>
    </submittedName>
</protein>
<evidence type="ECO:0000256" key="2">
    <source>
        <dbReference type="ARBA" id="ARBA00023140"/>
    </source>
</evidence>
<evidence type="ECO:0000313" key="5">
    <source>
        <dbReference type="Proteomes" id="UP000247515"/>
    </source>
</evidence>
<evidence type="ECO:0000256" key="3">
    <source>
        <dbReference type="ARBA" id="ARBA00023235"/>
    </source>
</evidence>
<evidence type="ECO:0000256" key="1">
    <source>
        <dbReference type="ARBA" id="ARBA00004275"/>
    </source>
</evidence>
<evidence type="ECO:0000313" key="4">
    <source>
        <dbReference type="EMBL" id="PXX12658.1"/>
    </source>
</evidence>
<keyword evidence="5" id="KW-1185">Reference proteome</keyword>
<sequence>MVEHIKQALSQGILTLTIARADKKNALTNDMYGALADALTQAEKDDAIRVVLIQADGDMFTAGNDLAEFAEQSAGNGPEELQVVRFVRALANATVTIVAAVNGKAVGIGTTMLLHCDHVLLADDAQLITPFVNLALVPEAASSYLLPLTIGHVKAFEMFALGDPVDAATAVSWGVANRVVPAATLREEAQHVAERFASKPVGSLTAMKRLMRDAARITDQVNSERFIFRKRLKSAEAKEAFAAFADKRKPDFTKISG</sequence>
<keyword evidence="2" id="KW-0576">Peroxisome</keyword>
<dbReference type="InterPro" id="IPR001753">
    <property type="entry name" value="Enoyl-CoA_hydra/iso"/>
</dbReference>
<gene>
    <name evidence="4" type="ORF">C7400_1163</name>
</gene>
<name>A0ABX5MK96_9BURK</name>
<dbReference type="Pfam" id="PF00378">
    <property type="entry name" value="ECH_1"/>
    <property type="match status" value="1"/>
</dbReference>
<dbReference type="InterPro" id="IPR029045">
    <property type="entry name" value="ClpP/crotonase-like_dom_sf"/>
</dbReference>
<dbReference type="RefSeq" id="WP_065057944.1">
    <property type="nucleotide sequence ID" value="NZ_CAJMXT010000018.1"/>
</dbReference>
<proteinExistence type="predicted"/>
<keyword evidence="3" id="KW-0413">Isomerase</keyword>
<dbReference type="Gene3D" id="3.90.226.10">
    <property type="entry name" value="2-enoyl-CoA Hydratase, Chain A, domain 1"/>
    <property type="match status" value="1"/>
</dbReference>
<organism evidence="4 5">
    <name type="scientific">Paraburkholderia tropica</name>
    <dbReference type="NCBI Taxonomy" id="92647"/>
    <lineage>
        <taxon>Bacteria</taxon>
        <taxon>Pseudomonadati</taxon>
        <taxon>Pseudomonadota</taxon>
        <taxon>Betaproteobacteria</taxon>
        <taxon>Burkholderiales</taxon>
        <taxon>Burkholderiaceae</taxon>
        <taxon>Paraburkholderia</taxon>
    </lineage>
</organism>
<dbReference type="CDD" id="cd06558">
    <property type="entry name" value="crotonase-like"/>
    <property type="match status" value="1"/>
</dbReference>
<dbReference type="PANTHER" id="PTHR43684:SF1">
    <property type="entry name" value="ENOYL-COA DELTA ISOMERASE 2"/>
    <property type="match status" value="1"/>
</dbReference>
<comment type="caution">
    <text evidence="4">The sequence shown here is derived from an EMBL/GenBank/DDBJ whole genome shotgun (WGS) entry which is preliminary data.</text>
</comment>
<dbReference type="Proteomes" id="UP000247515">
    <property type="component" value="Unassembled WGS sequence"/>
</dbReference>
<reference evidence="4 5" key="1">
    <citation type="submission" date="2018-05" db="EMBL/GenBank/DDBJ databases">
        <title>Genomic Encyclopedia of Type Strains, Phase IV (KMG-V): Genome sequencing to study the core and pangenomes of soil and plant-associated prokaryotes.</title>
        <authorList>
            <person name="Whitman W."/>
        </authorList>
    </citation>
    <scope>NUCLEOTIDE SEQUENCE [LARGE SCALE GENOMIC DNA]</scope>
    <source>
        <strain evidence="4 5">SIr-6563</strain>
    </source>
</reference>
<accession>A0ABX5MK96</accession>